<dbReference type="PATRIC" id="fig|1703775.3.peg.1634"/>
<evidence type="ECO:0000259" key="5">
    <source>
        <dbReference type="Pfam" id="PF00551"/>
    </source>
</evidence>
<dbReference type="CDD" id="cd08645">
    <property type="entry name" value="FMT_core_GART"/>
    <property type="match status" value="1"/>
</dbReference>
<organism evidence="6 7">
    <name type="scientific">candidate division WOR-1 bacterium DG_54_3</name>
    <dbReference type="NCBI Taxonomy" id="1703775"/>
    <lineage>
        <taxon>Bacteria</taxon>
        <taxon>Bacillati</taxon>
        <taxon>Saganbacteria</taxon>
    </lineage>
</organism>
<evidence type="ECO:0000313" key="6">
    <source>
        <dbReference type="EMBL" id="KPJ69049.1"/>
    </source>
</evidence>
<feature type="site" description="Raises pKa of active site His" evidence="4">
    <location>
        <position position="145"/>
    </location>
</feature>
<dbReference type="NCBIfam" id="TIGR00639">
    <property type="entry name" value="PurN"/>
    <property type="match status" value="1"/>
</dbReference>
<dbReference type="FunFam" id="3.40.50.170:FF:000007">
    <property type="entry name" value="Phosphoribosylglycinamide formyltransferase"/>
    <property type="match status" value="1"/>
</dbReference>
<dbReference type="InterPro" id="IPR002376">
    <property type="entry name" value="Formyl_transf_N"/>
</dbReference>
<dbReference type="GO" id="GO:0004644">
    <property type="term" value="F:phosphoribosylglycinamide formyltransferase activity"/>
    <property type="evidence" value="ECO:0007669"/>
    <property type="project" value="UniProtKB-UniRule"/>
</dbReference>
<dbReference type="EMBL" id="LIZX01000033">
    <property type="protein sequence ID" value="KPJ69049.1"/>
    <property type="molecule type" value="Genomic_DNA"/>
</dbReference>
<dbReference type="Proteomes" id="UP000051861">
    <property type="component" value="Unassembled WGS sequence"/>
</dbReference>
<comment type="catalytic activity">
    <reaction evidence="4">
        <text>N(1)-(5-phospho-beta-D-ribosyl)glycinamide + (6R)-10-formyltetrahydrofolate = N(2)-formyl-N(1)-(5-phospho-beta-D-ribosyl)glycinamide + (6S)-5,6,7,8-tetrahydrofolate + H(+)</text>
        <dbReference type="Rhea" id="RHEA:15053"/>
        <dbReference type="ChEBI" id="CHEBI:15378"/>
        <dbReference type="ChEBI" id="CHEBI:57453"/>
        <dbReference type="ChEBI" id="CHEBI:143788"/>
        <dbReference type="ChEBI" id="CHEBI:147286"/>
        <dbReference type="ChEBI" id="CHEBI:195366"/>
        <dbReference type="EC" id="2.1.2.2"/>
    </reaction>
</comment>
<feature type="binding site" evidence="4">
    <location>
        <begin position="12"/>
        <end position="14"/>
    </location>
    <ligand>
        <name>N(1)-(5-phospho-beta-D-ribosyl)glycinamide</name>
        <dbReference type="ChEBI" id="CHEBI:143788"/>
    </ligand>
</feature>
<accession>A0A0S7Y471</accession>
<comment type="similarity">
    <text evidence="4">Belongs to the GART family.</text>
</comment>
<comment type="caution">
    <text evidence="6">The sequence shown here is derived from an EMBL/GenBank/DDBJ whole genome shotgun (WGS) entry which is preliminary data.</text>
</comment>
<gene>
    <name evidence="4" type="primary">purN</name>
    <name evidence="6" type="ORF">AMJ44_04800</name>
</gene>
<dbReference type="PANTHER" id="PTHR43369:SF2">
    <property type="entry name" value="PHOSPHORIBOSYLGLYCINAMIDE FORMYLTRANSFERASE"/>
    <property type="match status" value="1"/>
</dbReference>
<dbReference type="GO" id="GO:0006189">
    <property type="term" value="P:'de novo' IMP biosynthetic process"/>
    <property type="evidence" value="ECO:0007669"/>
    <property type="project" value="UniProtKB-UniRule"/>
</dbReference>
<feature type="binding site" evidence="4">
    <location>
        <begin position="90"/>
        <end position="93"/>
    </location>
    <ligand>
        <name>(6R)-10-formyltetrahydrofolate</name>
        <dbReference type="ChEBI" id="CHEBI:195366"/>
    </ligand>
</feature>
<dbReference type="InterPro" id="IPR004607">
    <property type="entry name" value="GART"/>
</dbReference>
<feature type="domain" description="Formyl transferase N-terminal" evidence="5">
    <location>
        <begin position="3"/>
        <end position="182"/>
    </location>
</feature>
<dbReference type="InterPro" id="IPR036477">
    <property type="entry name" value="Formyl_transf_N_sf"/>
</dbReference>
<protein>
    <recommendedName>
        <fullName evidence="4">Phosphoribosylglycinamide formyltransferase</fullName>
        <ecNumber evidence="4">2.1.2.2</ecNumber>
    </recommendedName>
    <alternativeName>
        <fullName evidence="4">5'-phosphoribosylglycinamide transformylase</fullName>
    </alternativeName>
    <alternativeName>
        <fullName evidence="4">GAR transformylase</fullName>
        <shortName evidence="4">GART</shortName>
    </alternativeName>
</protein>
<sequence>MINIGVLISGRGSNLQAIMDASDKGEIPAKVAVVISNRSDAYGLERAKKHKIPTAVFEPKKFSDKNTYELEIVKTFKEHKVDLVCLAGYMRIVGPVLLEHYSGKIINIHPALLPSFPGLHGQKQALEHGVKISGVTVHFVDEGCDTGPIILQTAVPVLEEDTEEILSARILEQEHKIYPQAIKLFAEGKLKIEGRRVRVL</sequence>
<dbReference type="AlphaFoldDB" id="A0A0S7Y471"/>
<name>A0A0S7Y471_UNCSA</name>
<dbReference type="GO" id="GO:0005737">
    <property type="term" value="C:cytoplasm"/>
    <property type="evidence" value="ECO:0007669"/>
    <property type="project" value="TreeGrafter"/>
</dbReference>
<keyword evidence="3 4" id="KW-0658">Purine biosynthesis</keyword>
<dbReference type="Gene3D" id="3.40.50.170">
    <property type="entry name" value="Formyl transferase, N-terminal domain"/>
    <property type="match status" value="1"/>
</dbReference>
<feature type="binding site" evidence="4">
    <location>
        <position position="65"/>
    </location>
    <ligand>
        <name>(6R)-10-formyltetrahydrofolate</name>
        <dbReference type="ChEBI" id="CHEBI:195366"/>
    </ligand>
</feature>
<dbReference type="EC" id="2.1.2.2" evidence="4"/>
<evidence type="ECO:0000256" key="3">
    <source>
        <dbReference type="ARBA" id="ARBA00022755"/>
    </source>
</evidence>
<dbReference type="SUPFAM" id="SSF53328">
    <property type="entry name" value="Formyltransferase"/>
    <property type="match status" value="1"/>
</dbReference>
<comment type="pathway">
    <text evidence="1 4">Purine metabolism; IMP biosynthesis via de novo pathway; N(2)-formyl-N(1)-(5-phospho-D-ribosyl)glycinamide from N(1)-(5-phospho-D-ribosyl)glycinamide (10-formyl THF route): step 1/1.</text>
</comment>
<evidence type="ECO:0000256" key="4">
    <source>
        <dbReference type="HAMAP-Rule" id="MF_01930"/>
    </source>
</evidence>
<dbReference type="UniPathway" id="UPA00074">
    <property type="reaction ID" value="UER00126"/>
</dbReference>
<proteinExistence type="inferred from homology"/>
<dbReference type="PANTHER" id="PTHR43369">
    <property type="entry name" value="PHOSPHORIBOSYLGLYCINAMIDE FORMYLTRANSFERASE"/>
    <property type="match status" value="1"/>
</dbReference>
<evidence type="ECO:0000256" key="2">
    <source>
        <dbReference type="ARBA" id="ARBA00022679"/>
    </source>
</evidence>
<dbReference type="Pfam" id="PF00551">
    <property type="entry name" value="Formyl_trans_N"/>
    <property type="match status" value="1"/>
</dbReference>
<evidence type="ECO:0000256" key="1">
    <source>
        <dbReference type="ARBA" id="ARBA00005054"/>
    </source>
</evidence>
<keyword evidence="2 4" id="KW-0808">Transferase</keyword>
<comment type="function">
    <text evidence="4">Catalyzes the transfer of a formyl group from 10-formyltetrahydrofolate to 5-phospho-ribosyl-glycinamide (GAR), producing 5-phospho-ribosyl-N-formylglycinamide (FGAR) and tetrahydrofolate.</text>
</comment>
<reference evidence="6 7" key="1">
    <citation type="journal article" date="2015" name="Microbiome">
        <title>Genomic resolution of linkages in carbon, nitrogen, and sulfur cycling among widespread estuary sediment bacteria.</title>
        <authorList>
            <person name="Baker B.J."/>
            <person name="Lazar C.S."/>
            <person name="Teske A.P."/>
            <person name="Dick G.J."/>
        </authorList>
    </citation>
    <scope>NUCLEOTIDE SEQUENCE [LARGE SCALE GENOMIC DNA]</scope>
    <source>
        <strain evidence="6">DG_54_3</strain>
    </source>
</reference>
<feature type="active site" description="Proton donor" evidence="4">
    <location>
        <position position="109"/>
    </location>
</feature>
<feature type="binding site" evidence="4">
    <location>
        <position position="107"/>
    </location>
    <ligand>
        <name>(6R)-10-formyltetrahydrofolate</name>
        <dbReference type="ChEBI" id="CHEBI:195366"/>
    </ligand>
</feature>
<dbReference type="HAMAP" id="MF_01930">
    <property type="entry name" value="PurN"/>
    <property type="match status" value="1"/>
</dbReference>
<evidence type="ECO:0000313" key="7">
    <source>
        <dbReference type="Proteomes" id="UP000051861"/>
    </source>
</evidence>